<proteinExistence type="predicted"/>
<evidence type="ECO:0000313" key="3">
    <source>
        <dbReference type="EMBL" id="GFD57750.1"/>
    </source>
</evidence>
<dbReference type="AlphaFoldDB" id="A0A699XH77"/>
<name>A0A699XH77_TANCI</name>
<feature type="signal peptide" evidence="2">
    <location>
        <begin position="1"/>
        <end position="20"/>
    </location>
</feature>
<organism evidence="3">
    <name type="scientific">Tanacetum cinerariifolium</name>
    <name type="common">Dalmatian daisy</name>
    <name type="synonym">Chrysanthemum cinerariifolium</name>
    <dbReference type="NCBI Taxonomy" id="118510"/>
    <lineage>
        <taxon>Eukaryota</taxon>
        <taxon>Viridiplantae</taxon>
        <taxon>Streptophyta</taxon>
        <taxon>Embryophyta</taxon>
        <taxon>Tracheophyta</taxon>
        <taxon>Spermatophyta</taxon>
        <taxon>Magnoliopsida</taxon>
        <taxon>eudicotyledons</taxon>
        <taxon>Gunneridae</taxon>
        <taxon>Pentapetalae</taxon>
        <taxon>asterids</taxon>
        <taxon>campanulids</taxon>
        <taxon>Asterales</taxon>
        <taxon>Asteraceae</taxon>
        <taxon>Asteroideae</taxon>
        <taxon>Anthemideae</taxon>
        <taxon>Anthemidinae</taxon>
        <taxon>Tanacetum</taxon>
    </lineage>
</organism>
<accession>A0A699XH77</accession>
<feature type="transmembrane region" description="Helical" evidence="1">
    <location>
        <begin position="30"/>
        <end position="50"/>
    </location>
</feature>
<comment type="caution">
    <text evidence="3">The sequence shown here is derived from an EMBL/GenBank/DDBJ whole genome shotgun (WGS) entry which is preliminary data.</text>
</comment>
<evidence type="ECO:0000256" key="2">
    <source>
        <dbReference type="SAM" id="SignalP"/>
    </source>
</evidence>
<dbReference type="PANTHER" id="PTHR37714:SF1">
    <property type="entry name" value="PROTEIN, PUTATIVE-RELATED"/>
    <property type="match status" value="1"/>
</dbReference>
<feature type="non-terminal residue" evidence="3">
    <location>
        <position position="1"/>
    </location>
</feature>
<keyword evidence="1" id="KW-0472">Membrane</keyword>
<dbReference type="EMBL" id="BKCJ011844531">
    <property type="protein sequence ID" value="GFD57750.1"/>
    <property type="molecule type" value="Genomic_DNA"/>
</dbReference>
<evidence type="ECO:0000256" key="1">
    <source>
        <dbReference type="SAM" id="Phobius"/>
    </source>
</evidence>
<keyword evidence="1" id="KW-0812">Transmembrane</keyword>
<keyword evidence="1" id="KW-1133">Transmembrane helix</keyword>
<gene>
    <name evidence="3" type="ORF">Tci_929719</name>
</gene>
<keyword evidence="2" id="KW-0732">Signal</keyword>
<reference evidence="3" key="1">
    <citation type="journal article" date="2019" name="Sci. Rep.">
        <title>Draft genome of Tanacetum cinerariifolium, the natural source of mosquito coil.</title>
        <authorList>
            <person name="Yamashiro T."/>
            <person name="Shiraishi A."/>
            <person name="Satake H."/>
            <person name="Nakayama K."/>
        </authorList>
    </citation>
    <scope>NUCLEOTIDE SEQUENCE</scope>
</reference>
<sequence length="87" mass="8958">VVNNLTIFYLALIAIIKVSGEMSGRSYGGAAVLVLSTAVVGVVLVGTLMWDVSRKVAATCRVVGGGDVAHKMCRGGICWHGVAVKSP</sequence>
<feature type="non-terminal residue" evidence="3">
    <location>
        <position position="87"/>
    </location>
</feature>
<dbReference type="PANTHER" id="PTHR37714">
    <property type="entry name" value="PROTEIN, PUTATIVE-RELATED"/>
    <property type="match status" value="1"/>
</dbReference>
<feature type="chain" id="PRO_5025346711" evidence="2">
    <location>
        <begin position="21"/>
        <end position="87"/>
    </location>
</feature>
<protein>
    <submittedName>
        <fullName evidence="3">Uncharacterized protein</fullName>
    </submittedName>
</protein>